<gene>
    <name evidence="16" type="ORF">C4N22_08600</name>
</gene>
<dbReference type="PANTHER" id="PTHR43065">
    <property type="entry name" value="SENSOR HISTIDINE KINASE"/>
    <property type="match status" value="1"/>
</dbReference>
<dbReference type="Pfam" id="PF02518">
    <property type="entry name" value="HATPase_c"/>
    <property type="match status" value="1"/>
</dbReference>
<evidence type="ECO:0000256" key="11">
    <source>
        <dbReference type="PROSITE-ProRule" id="PRU00169"/>
    </source>
</evidence>
<dbReference type="AlphaFoldDB" id="A0A329UCX7"/>
<keyword evidence="6" id="KW-0547">Nucleotide-binding</keyword>
<evidence type="ECO:0000256" key="7">
    <source>
        <dbReference type="ARBA" id="ARBA00022777"/>
    </source>
</evidence>
<evidence type="ECO:0000313" key="17">
    <source>
        <dbReference type="Proteomes" id="UP000250583"/>
    </source>
</evidence>
<dbReference type="SUPFAM" id="SSF52172">
    <property type="entry name" value="CheY-like"/>
    <property type="match status" value="1"/>
</dbReference>
<dbReference type="GO" id="GO:0000155">
    <property type="term" value="F:phosphorelay sensor kinase activity"/>
    <property type="evidence" value="ECO:0007669"/>
    <property type="project" value="InterPro"/>
</dbReference>
<feature type="domain" description="Histidine kinase" evidence="14">
    <location>
        <begin position="360"/>
        <end position="588"/>
    </location>
</feature>
<dbReference type="Gene3D" id="3.30.565.10">
    <property type="entry name" value="Histidine kinase-like ATPase, C-terminal domain"/>
    <property type="match status" value="1"/>
</dbReference>
<evidence type="ECO:0000256" key="2">
    <source>
        <dbReference type="ARBA" id="ARBA00012438"/>
    </source>
</evidence>
<reference evidence="16 17" key="1">
    <citation type="submission" date="2018-02" db="EMBL/GenBank/DDBJ databases">
        <title>Complete genome sequencing of Faecalibacterium prausnitzii strains isolated from the human gut.</title>
        <authorList>
            <person name="Fitzgerald B.C."/>
            <person name="Shkoporov A.N."/>
            <person name="Ross P.R."/>
            <person name="Hill C."/>
        </authorList>
    </citation>
    <scope>NUCLEOTIDE SEQUENCE [LARGE SCALE GENOMIC DNA]</scope>
    <source>
        <strain evidence="16 17">APC923/61-1</strain>
    </source>
</reference>
<evidence type="ECO:0000256" key="8">
    <source>
        <dbReference type="ARBA" id="ARBA00022840"/>
    </source>
</evidence>
<keyword evidence="9" id="KW-0902">Two-component regulatory system</keyword>
<organism evidence="16 17">
    <name type="scientific">Faecalibacterium prausnitzii</name>
    <dbReference type="NCBI Taxonomy" id="853"/>
    <lineage>
        <taxon>Bacteria</taxon>
        <taxon>Bacillati</taxon>
        <taxon>Bacillota</taxon>
        <taxon>Clostridia</taxon>
        <taxon>Eubacteriales</taxon>
        <taxon>Oscillospiraceae</taxon>
        <taxon>Faecalibacterium</taxon>
    </lineage>
</organism>
<dbReference type="EC" id="2.7.13.3" evidence="2"/>
<name>A0A329UCX7_9FIRM</name>
<evidence type="ECO:0000256" key="9">
    <source>
        <dbReference type="ARBA" id="ARBA00023012"/>
    </source>
</evidence>
<evidence type="ECO:0000259" key="15">
    <source>
        <dbReference type="PROSITE" id="PS50110"/>
    </source>
</evidence>
<dbReference type="InterPro" id="IPR003661">
    <property type="entry name" value="HisK_dim/P_dom"/>
</dbReference>
<dbReference type="SUPFAM" id="SSF55874">
    <property type="entry name" value="ATPase domain of HSP90 chaperone/DNA topoisomerase II/histidine kinase"/>
    <property type="match status" value="1"/>
</dbReference>
<accession>A0A329UCX7</accession>
<keyword evidence="13" id="KW-1133">Transmembrane helix</keyword>
<dbReference type="Proteomes" id="UP000250583">
    <property type="component" value="Unassembled WGS sequence"/>
</dbReference>
<evidence type="ECO:0000256" key="13">
    <source>
        <dbReference type="SAM" id="Phobius"/>
    </source>
</evidence>
<dbReference type="Gene3D" id="1.10.287.130">
    <property type="match status" value="1"/>
</dbReference>
<dbReference type="PROSITE" id="PS50110">
    <property type="entry name" value="RESPONSE_REGULATORY"/>
    <property type="match status" value="1"/>
</dbReference>
<dbReference type="InterPro" id="IPR001789">
    <property type="entry name" value="Sig_transdc_resp-reg_receiver"/>
</dbReference>
<dbReference type="InterPro" id="IPR011006">
    <property type="entry name" value="CheY-like_superfamily"/>
</dbReference>
<sequence>MKPNKPDAQEKRSTLETLHTLWVPMAVGAVLLVILAIVANLVWKDYSTALMESQTRQMELVVQSLADSIEFSLEEYLDRLDSAVAKVEANPDYKPTLAPSDTLSDLWLEDNDGNVIYRCYGLTAVGDVLLTRTSDISYWQYHSGDTHYLVLKKDVGAQSVCLVVNSTMLYRQLVSDIRVGTNGYVVIKNDRDMVVMHPEAAQWGIQVVDGRQKLYAYKDLDLTSLSELLKAQRTQDSGIRDYYSYWWTDPKLPRVHKISAFRHLDVGSSFWIVSAVVDYDDLYQPVRDSFLKMALMFSAVAVVLVLFTGMMFRLQRKNQRSVTKINDLQEVNEALEELQKSRESLAHDQRLQLMGTLTGGIAHEFNNFLTPITGYADLIMADADPESEIYDNAREISEAAEKARDVVKQISSMSRKNVETVYDAVPVESLIEHTCKLVETNCPKQVRLRQELELHGENVLGNSTQLQQVLLNICINGIHAIGVGEGSLTLRAKVVPREELAARIPEEKISDDWQSYVRVSVTDTGCGMDKDTLAHIFEPFFTTKKQGEGTGLGLALAEQIISTHRGHILAESTLGQGTTFDIYLPVLEQQRAREQVQWGVDHKLRILAADDNKKVLNLLEKDFGRFGLEVLTCSRRGEVRTLLETQPFDALIIDEGLTGGSGVELCMSIQGKYPALTRIVMTSIPTREIVDARRHGVIDGYILKPVSAATLLEEIRACRRSEKQK</sequence>
<keyword evidence="12" id="KW-0175">Coiled coil</keyword>
<feature type="transmembrane region" description="Helical" evidence="13">
    <location>
        <begin position="21"/>
        <end position="43"/>
    </location>
</feature>
<dbReference type="Gene3D" id="3.40.50.2300">
    <property type="match status" value="1"/>
</dbReference>
<keyword evidence="4 11" id="KW-0597">Phosphoprotein</keyword>
<feature type="modified residue" description="4-aspartylphosphate" evidence="11">
    <location>
        <position position="654"/>
    </location>
</feature>
<dbReference type="InterPro" id="IPR003594">
    <property type="entry name" value="HATPase_dom"/>
</dbReference>
<evidence type="ECO:0000256" key="3">
    <source>
        <dbReference type="ARBA" id="ARBA00018672"/>
    </source>
</evidence>
<dbReference type="CDD" id="cd00082">
    <property type="entry name" value="HisKA"/>
    <property type="match status" value="1"/>
</dbReference>
<feature type="transmembrane region" description="Helical" evidence="13">
    <location>
        <begin position="293"/>
        <end position="314"/>
    </location>
</feature>
<dbReference type="CDD" id="cd18774">
    <property type="entry name" value="PDC2_HK_sensor"/>
    <property type="match status" value="1"/>
</dbReference>
<dbReference type="Pfam" id="PF00072">
    <property type="entry name" value="Response_reg"/>
    <property type="match status" value="1"/>
</dbReference>
<protein>
    <recommendedName>
        <fullName evidence="3">Stage 0 sporulation protein A homolog</fullName>
        <ecNumber evidence="2">2.7.13.3</ecNumber>
    </recommendedName>
</protein>
<dbReference type="GO" id="GO:0005524">
    <property type="term" value="F:ATP binding"/>
    <property type="evidence" value="ECO:0007669"/>
    <property type="project" value="UniProtKB-KW"/>
</dbReference>
<dbReference type="EMBL" id="PRLE01000004">
    <property type="protein sequence ID" value="RAW58778.1"/>
    <property type="molecule type" value="Genomic_DNA"/>
</dbReference>
<keyword evidence="13" id="KW-0472">Membrane</keyword>
<comment type="catalytic activity">
    <reaction evidence="1">
        <text>ATP + protein L-histidine = ADP + protein N-phospho-L-histidine.</text>
        <dbReference type="EC" id="2.7.13.3"/>
    </reaction>
</comment>
<dbReference type="SMART" id="SM00448">
    <property type="entry name" value="REC"/>
    <property type="match status" value="1"/>
</dbReference>
<evidence type="ECO:0000313" key="16">
    <source>
        <dbReference type="EMBL" id="RAW58778.1"/>
    </source>
</evidence>
<comment type="function">
    <text evidence="10">May play the central regulatory role in sporulation. It may be an element of the effector pathway responsible for the activation of sporulation genes in response to nutritional stress. Spo0A may act in concert with spo0H (a sigma factor) to control the expression of some genes that are critical to the sporulation process.</text>
</comment>
<evidence type="ECO:0000256" key="5">
    <source>
        <dbReference type="ARBA" id="ARBA00022679"/>
    </source>
</evidence>
<dbReference type="OrthoDB" id="9797586at2"/>
<keyword evidence="5" id="KW-0808">Transferase</keyword>
<feature type="coiled-coil region" evidence="12">
    <location>
        <begin position="318"/>
        <end position="348"/>
    </location>
</feature>
<evidence type="ECO:0000259" key="14">
    <source>
        <dbReference type="PROSITE" id="PS50109"/>
    </source>
</evidence>
<keyword evidence="7 16" id="KW-0418">Kinase</keyword>
<dbReference type="RefSeq" id="WP_112148657.1">
    <property type="nucleotide sequence ID" value="NZ_PRLE01000004.1"/>
</dbReference>
<keyword evidence="13" id="KW-0812">Transmembrane</keyword>
<evidence type="ECO:0000256" key="4">
    <source>
        <dbReference type="ARBA" id="ARBA00022553"/>
    </source>
</evidence>
<evidence type="ECO:0000256" key="10">
    <source>
        <dbReference type="ARBA" id="ARBA00024867"/>
    </source>
</evidence>
<proteinExistence type="predicted"/>
<dbReference type="PRINTS" id="PR00344">
    <property type="entry name" value="BCTRLSENSOR"/>
</dbReference>
<feature type="domain" description="Response regulatory" evidence="15">
    <location>
        <begin position="605"/>
        <end position="719"/>
    </location>
</feature>
<evidence type="ECO:0000256" key="12">
    <source>
        <dbReference type="SAM" id="Coils"/>
    </source>
</evidence>
<dbReference type="InterPro" id="IPR005467">
    <property type="entry name" value="His_kinase_dom"/>
</dbReference>
<evidence type="ECO:0000256" key="1">
    <source>
        <dbReference type="ARBA" id="ARBA00000085"/>
    </source>
</evidence>
<dbReference type="PANTHER" id="PTHR43065:SF46">
    <property type="entry name" value="C4-DICARBOXYLATE TRANSPORT SENSOR PROTEIN DCTB"/>
    <property type="match status" value="1"/>
</dbReference>
<dbReference type="Gene3D" id="3.30.450.20">
    <property type="entry name" value="PAS domain"/>
    <property type="match status" value="1"/>
</dbReference>
<dbReference type="InterPro" id="IPR036890">
    <property type="entry name" value="HATPase_C_sf"/>
</dbReference>
<dbReference type="SMART" id="SM00388">
    <property type="entry name" value="HisKA"/>
    <property type="match status" value="1"/>
</dbReference>
<dbReference type="InterPro" id="IPR036097">
    <property type="entry name" value="HisK_dim/P_sf"/>
</dbReference>
<dbReference type="SUPFAM" id="SSF47384">
    <property type="entry name" value="Homodimeric domain of signal transducing histidine kinase"/>
    <property type="match status" value="1"/>
</dbReference>
<keyword evidence="8" id="KW-0067">ATP-binding</keyword>
<evidence type="ECO:0000256" key="6">
    <source>
        <dbReference type="ARBA" id="ARBA00022741"/>
    </source>
</evidence>
<dbReference type="InterPro" id="IPR004358">
    <property type="entry name" value="Sig_transdc_His_kin-like_C"/>
</dbReference>
<dbReference type="PROSITE" id="PS50109">
    <property type="entry name" value="HIS_KIN"/>
    <property type="match status" value="1"/>
</dbReference>
<dbReference type="SMART" id="SM00387">
    <property type="entry name" value="HATPase_c"/>
    <property type="match status" value="1"/>
</dbReference>
<comment type="caution">
    <text evidence="16">The sequence shown here is derived from an EMBL/GenBank/DDBJ whole genome shotgun (WGS) entry which is preliminary data.</text>
</comment>